<feature type="region of interest" description="Disordered" evidence="8">
    <location>
        <begin position="175"/>
        <end position="196"/>
    </location>
</feature>
<dbReference type="GO" id="GO:0019901">
    <property type="term" value="F:protein kinase binding"/>
    <property type="evidence" value="ECO:0007669"/>
    <property type="project" value="TreeGrafter"/>
</dbReference>
<dbReference type="PANTHER" id="PTHR10343">
    <property type="entry name" value="5'-AMP-ACTIVATED PROTEIN KINASE , BETA SUBUNIT"/>
    <property type="match status" value="1"/>
</dbReference>
<dbReference type="InterPro" id="IPR050827">
    <property type="entry name" value="CRP1_MDG1_kinase"/>
</dbReference>
<dbReference type="SUPFAM" id="SSF81296">
    <property type="entry name" value="E set domains"/>
    <property type="match status" value="1"/>
</dbReference>
<dbReference type="AlphaFoldDB" id="A0AA36G062"/>
<sequence>MGNNQPGGTTKRDRNEMGQSPGGRMRIPSGNPPSNLSSSVEDGCPVQVKIAKSLDDSNGSLPCVAGLTVQERSEYPVVFKWHGASQNAPKAVAICGSWDNWRRRIPLVRSSNDFSTILDLPQGDHEYKFMVDGKWVVDDNQPKTGNPMGSENNVIHIDEADFEVFDALDKDLASSNAGEAMRNSNKAPASHDTPNDRELEKMHTFTQDVPERRDFDKAANPPVLPPHLLQVILNKDTPVQCDPNVLPEPNHVMLNHLYALSIKDGVMVLSATHRYRKKYVTTLLYKPIN</sequence>
<dbReference type="InterPro" id="IPR014756">
    <property type="entry name" value="Ig_E-set"/>
</dbReference>
<evidence type="ECO:0000256" key="5">
    <source>
        <dbReference type="ARBA" id="ARBA00023098"/>
    </source>
</evidence>
<comment type="function">
    <text evidence="6">Non-catalytic subunit of AMP-activated protein kinase (AMPK), an energy sensor protein kinase that plays a key role in regulating cellular energy metabolism. In response to reduction of intracellular ATP levels, AMPK activates energy-producing pathways and inhibits energy-consuming processes: inhibits protein, carbohydrate and lipid biosynthesis, as well as cell growth and proliferation. AMPK acts via direct phosphorylation of metabolic enzymes, and by longer-term effects via phosphorylation of transcription regulators. Also acts as a regulator of cellular polarity by remodeling the actin cytoskeleton; probably by indirectly activating myosin. Beta non-catalytic subunit acts as a scaffold on which the AMPK complex assembles, via its C-terminus that bridges alpha (PRKAA1 or PRKAA2) and gamma subunits (PRKAG1, PRKAG2 or PRKAG3).</text>
</comment>
<evidence type="ECO:0000313" key="10">
    <source>
        <dbReference type="EMBL" id="CAJ0574711.1"/>
    </source>
</evidence>
<name>A0AA36G062_9BILA</name>
<dbReference type="InterPro" id="IPR032640">
    <property type="entry name" value="AMPK1_CBM"/>
</dbReference>
<keyword evidence="5" id="KW-0443">Lipid metabolism</keyword>
<dbReference type="GO" id="GO:0007165">
    <property type="term" value="P:signal transduction"/>
    <property type="evidence" value="ECO:0007669"/>
    <property type="project" value="TreeGrafter"/>
</dbReference>
<dbReference type="InterPro" id="IPR037256">
    <property type="entry name" value="ASC_dom_sf"/>
</dbReference>
<keyword evidence="2" id="KW-0444">Lipid biosynthesis</keyword>
<accession>A0AA36G062</accession>
<keyword evidence="11" id="KW-1185">Reference proteome</keyword>
<evidence type="ECO:0000256" key="7">
    <source>
        <dbReference type="ARBA" id="ARBA00040010"/>
    </source>
</evidence>
<gene>
    <name evidence="10" type="ORF">MSPICULIGERA_LOCUS13039</name>
</gene>
<dbReference type="CDD" id="cd02859">
    <property type="entry name" value="E_set_AMPKbeta_like_N"/>
    <property type="match status" value="1"/>
</dbReference>
<dbReference type="InterPro" id="IPR006828">
    <property type="entry name" value="ASC_dom"/>
</dbReference>
<dbReference type="Pfam" id="PF04739">
    <property type="entry name" value="AMPKBI"/>
    <property type="match status" value="1"/>
</dbReference>
<protein>
    <recommendedName>
        <fullName evidence="7">5'-AMP-activated protein kinase subunit beta-1</fullName>
    </recommendedName>
</protein>
<evidence type="ECO:0000259" key="9">
    <source>
        <dbReference type="SMART" id="SM01010"/>
    </source>
</evidence>
<proteinExistence type="inferred from homology"/>
<feature type="region of interest" description="Disordered" evidence="8">
    <location>
        <begin position="1"/>
        <end position="41"/>
    </location>
</feature>
<keyword evidence="4" id="KW-0276">Fatty acid metabolism</keyword>
<evidence type="ECO:0000256" key="2">
    <source>
        <dbReference type="ARBA" id="ARBA00022516"/>
    </source>
</evidence>
<reference evidence="10" key="1">
    <citation type="submission" date="2023-06" db="EMBL/GenBank/DDBJ databases">
        <authorList>
            <person name="Delattre M."/>
        </authorList>
    </citation>
    <scope>NUCLEOTIDE SEQUENCE</scope>
    <source>
        <strain evidence="10">AF72</strain>
    </source>
</reference>
<dbReference type="EMBL" id="CATQJA010002632">
    <property type="protein sequence ID" value="CAJ0574711.1"/>
    <property type="molecule type" value="Genomic_DNA"/>
</dbReference>
<comment type="similarity">
    <text evidence="1">Belongs to the 5'-AMP-activated protein kinase beta subunit family.</text>
</comment>
<dbReference type="SMART" id="SM01010">
    <property type="entry name" value="AMPKBI"/>
    <property type="match status" value="1"/>
</dbReference>
<evidence type="ECO:0000256" key="8">
    <source>
        <dbReference type="SAM" id="MobiDB-lite"/>
    </source>
</evidence>
<dbReference type="GO" id="GO:0031588">
    <property type="term" value="C:nucleotide-activated protein kinase complex"/>
    <property type="evidence" value="ECO:0007669"/>
    <property type="project" value="TreeGrafter"/>
</dbReference>
<feature type="domain" description="Association with the SNF1 complex (ASC)" evidence="9">
    <location>
        <begin position="198"/>
        <end position="288"/>
    </location>
</feature>
<dbReference type="PANTHER" id="PTHR10343:SF84">
    <property type="entry name" value="5'-AMP-ACTIVATED PROTEIN KINASE SUBUNIT BETA-1"/>
    <property type="match status" value="1"/>
</dbReference>
<evidence type="ECO:0000313" key="11">
    <source>
        <dbReference type="Proteomes" id="UP001177023"/>
    </source>
</evidence>
<dbReference type="GO" id="GO:0005737">
    <property type="term" value="C:cytoplasm"/>
    <property type="evidence" value="ECO:0007669"/>
    <property type="project" value="TreeGrafter"/>
</dbReference>
<dbReference type="GO" id="GO:0005634">
    <property type="term" value="C:nucleus"/>
    <property type="evidence" value="ECO:0007669"/>
    <property type="project" value="TreeGrafter"/>
</dbReference>
<dbReference type="SUPFAM" id="SSF160219">
    <property type="entry name" value="AMPKBI-like"/>
    <property type="match status" value="1"/>
</dbReference>
<dbReference type="Proteomes" id="UP001177023">
    <property type="component" value="Unassembled WGS sequence"/>
</dbReference>
<evidence type="ECO:0000256" key="1">
    <source>
        <dbReference type="ARBA" id="ARBA00010926"/>
    </source>
</evidence>
<dbReference type="FunFam" id="2.60.40.10:FF:000139">
    <property type="entry name" value="Protein kinase AMP-activated non-catalytic subunit beta 1"/>
    <property type="match status" value="1"/>
</dbReference>
<feature type="compositionally biased region" description="Polar residues" evidence="8">
    <location>
        <begin position="175"/>
        <end position="187"/>
    </location>
</feature>
<organism evidence="10 11">
    <name type="scientific">Mesorhabditis spiculigera</name>
    <dbReference type="NCBI Taxonomy" id="96644"/>
    <lineage>
        <taxon>Eukaryota</taxon>
        <taxon>Metazoa</taxon>
        <taxon>Ecdysozoa</taxon>
        <taxon>Nematoda</taxon>
        <taxon>Chromadorea</taxon>
        <taxon>Rhabditida</taxon>
        <taxon>Rhabditina</taxon>
        <taxon>Rhabditomorpha</taxon>
        <taxon>Rhabditoidea</taxon>
        <taxon>Rhabditidae</taxon>
        <taxon>Mesorhabditinae</taxon>
        <taxon>Mesorhabditis</taxon>
    </lineage>
</organism>
<dbReference type="Pfam" id="PF16561">
    <property type="entry name" value="AMPK1_CBM"/>
    <property type="match status" value="1"/>
</dbReference>
<evidence type="ECO:0000256" key="4">
    <source>
        <dbReference type="ARBA" id="ARBA00022832"/>
    </source>
</evidence>
<dbReference type="InterPro" id="IPR013783">
    <property type="entry name" value="Ig-like_fold"/>
</dbReference>
<dbReference type="GO" id="GO:0006631">
    <property type="term" value="P:fatty acid metabolic process"/>
    <property type="evidence" value="ECO:0007669"/>
    <property type="project" value="UniProtKB-KW"/>
</dbReference>
<keyword evidence="3" id="KW-0597">Phosphoprotein</keyword>
<evidence type="ECO:0000256" key="6">
    <source>
        <dbReference type="ARBA" id="ARBA00025180"/>
    </source>
</evidence>
<feature type="compositionally biased region" description="Low complexity" evidence="8">
    <location>
        <begin position="28"/>
        <end position="39"/>
    </location>
</feature>
<feature type="non-terminal residue" evidence="10">
    <location>
        <position position="1"/>
    </location>
</feature>
<evidence type="ECO:0000256" key="3">
    <source>
        <dbReference type="ARBA" id="ARBA00022553"/>
    </source>
</evidence>
<comment type="caution">
    <text evidence="10">The sequence shown here is derived from an EMBL/GenBank/DDBJ whole genome shotgun (WGS) entry which is preliminary data.</text>
</comment>
<dbReference type="Gene3D" id="6.20.250.60">
    <property type="match status" value="1"/>
</dbReference>
<dbReference type="Gene3D" id="2.60.40.10">
    <property type="entry name" value="Immunoglobulins"/>
    <property type="match status" value="1"/>
</dbReference>